<dbReference type="FunFam" id="3.10.20.30:FF:000002">
    <property type="entry name" value="GTP pyrophosphokinase (RelA/SpoT)"/>
    <property type="match status" value="1"/>
</dbReference>
<dbReference type="PANTHER" id="PTHR21262:SF36">
    <property type="entry name" value="BIFUNCTIONAL (P)PPGPP SYNTHASE_HYDROLASE SPOT"/>
    <property type="match status" value="1"/>
</dbReference>
<dbReference type="CDD" id="cd04876">
    <property type="entry name" value="ACT_RelA-SpoT"/>
    <property type="match status" value="1"/>
</dbReference>
<dbReference type="Pfam" id="PF13328">
    <property type="entry name" value="HD_4"/>
    <property type="match status" value="1"/>
</dbReference>
<evidence type="ECO:0000313" key="10">
    <source>
        <dbReference type="EMBL" id="SEH07815.1"/>
    </source>
</evidence>
<dbReference type="Pfam" id="PF13291">
    <property type="entry name" value="ACT_4"/>
    <property type="match status" value="1"/>
</dbReference>
<comment type="pathway">
    <text evidence="2">Purine metabolism; ppGpp biosynthesis; ppGpp from GDP: step 1/1.</text>
</comment>
<dbReference type="CDD" id="cd05399">
    <property type="entry name" value="NT_Rel-Spo_like"/>
    <property type="match status" value="1"/>
</dbReference>
<dbReference type="InterPro" id="IPR012676">
    <property type="entry name" value="TGS-like"/>
</dbReference>
<dbReference type="EMBL" id="FMSV02000540">
    <property type="protein sequence ID" value="SEH07815.1"/>
    <property type="molecule type" value="Genomic_DNA"/>
</dbReference>
<evidence type="ECO:0000256" key="6">
    <source>
        <dbReference type="SAM" id="MobiDB-lite"/>
    </source>
</evidence>
<organism evidence="10 11">
    <name type="scientific">Candidatus Venteria ishoeyi</name>
    <dbReference type="NCBI Taxonomy" id="1899563"/>
    <lineage>
        <taxon>Bacteria</taxon>
        <taxon>Pseudomonadati</taxon>
        <taxon>Pseudomonadota</taxon>
        <taxon>Gammaproteobacteria</taxon>
        <taxon>Thiotrichales</taxon>
        <taxon>Thiotrichaceae</taxon>
        <taxon>Venteria</taxon>
    </lineage>
</organism>
<dbReference type="SMART" id="SM00471">
    <property type="entry name" value="HDc"/>
    <property type="match status" value="1"/>
</dbReference>
<sequence length="751" mass="85771">MTMMSEQITTKTDNNTEQSPSGFQLSQPSLAQINNHRFQIGDLCKIVEKYLSAEEISEIFSAYLLGAEAHQTQTRRSGEAYIFHPLAVAGILAELGMDKPSLVAALLHDVLEDTPLSKDELAKQFGEQVAELVDGLSKLRSRHFPNKTRARAASFYKLIHATIRDVRVIIIKLADRLHNIRTIQYMKPDSRRRIARETIDFYAPIALSLGMGRIAWELESLAFKALYPWRSQIIQHYFFQHNETQQAFHLQIEAKIQYQLEQLDIKAHIQPAAPRCYPIYQQAHHQHGQLAMRRQQLILEIVVSSVDECYRVLGVIHNLYKHRPGSFKDYIAVPRRNHYQSLHSKVIVSKKKHPQVLLEVRIRSQKMQHFADYGITSQDLYKLSSEELNKKTSTKNYPGQWFNDIKLLKTNVVDDMDFMEMFKIQLSPDEVYVFTPKGKTIELPRGATLVDFAYAIHSDIGNHLIAAKIDGINTPSLHTVLRNGQTVEIVIAKWSIPKPEWLNSAITARARSQIRRYLHRIDQKQAKHLGKRLLNKELKRYDTTIKTLTETQRLHLLQSTSVDSFNQLLVDIGLGKRLAYAVAHYLHEEEFAQENEPNLIPTDTKADTPLLIKGSEGMVVGLGLCCHPIPGDPVKGLITPGQGITVHRENCPQLAQQMQNSCPDLSWAEDIEGKFPVTIYLEMLNTPGGLAQSTLRLAQLGINIESIESNRQNHNITQVILKILVTDRQHLAQILRRLKKLKHIHKLCRKT</sequence>
<dbReference type="Gene3D" id="3.10.20.30">
    <property type="match status" value="1"/>
</dbReference>
<dbReference type="Pfam" id="PF19296">
    <property type="entry name" value="RelA_AH_RIS"/>
    <property type="match status" value="1"/>
</dbReference>
<dbReference type="PANTHER" id="PTHR21262">
    <property type="entry name" value="GUANOSINE-3',5'-BIS DIPHOSPHATE 3'-PYROPHOSPHOHYDROLASE"/>
    <property type="match status" value="1"/>
</dbReference>
<comment type="function">
    <text evidence="5">In eubacteria ppGpp (guanosine 3'-diphosphate 5'-diphosphate) is a mediator of the stringent response that coordinates a variety of cellular activities in response to changes in nutritional abundance.</text>
</comment>
<evidence type="ECO:0000256" key="3">
    <source>
        <dbReference type="ARBA" id="ARBA00024387"/>
    </source>
</evidence>
<dbReference type="PROSITE" id="PS51880">
    <property type="entry name" value="TGS"/>
    <property type="match status" value="1"/>
</dbReference>
<dbReference type="GO" id="GO:0008728">
    <property type="term" value="F:GTP diphosphokinase activity"/>
    <property type="evidence" value="ECO:0007669"/>
    <property type="project" value="TreeGrafter"/>
</dbReference>
<evidence type="ECO:0000259" key="8">
    <source>
        <dbReference type="PROSITE" id="PS51831"/>
    </source>
</evidence>
<evidence type="ECO:0000256" key="4">
    <source>
        <dbReference type="ARBA" id="ARBA00047968"/>
    </source>
</evidence>
<dbReference type="Gene3D" id="1.10.3210.10">
    <property type="entry name" value="Hypothetical protein af1432"/>
    <property type="match status" value="1"/>
</dbReference>
<evidence type="ECO:0000259" key="7">
    <source>
        <dbReference type="PROSITE" id="PS51671"/>
    </source>
</evidence>
<dbReference type="InterPro" id="IPR003607">
    <property type="entry name" value="HD/PDEase_dom"/>
</dbReference>
<comment type="catalytic activity">
    <reaction evidence="4">
        <text>guanosine 3',5'-bis(diphosphate) + H2O = GDP + diphosphate + H(+)</text>
        <dbReference type="Rhea" id="RHEA:14253"/>
        <dbReference type="ChEBI" id="CHEBI:15377"/>
        <dbReference type="ChEBI" id="CHEBI:15378"/>
        <dbReference type="ChEBI" id="CHEBI:33019"/>
        <dbReference type="ChEBI" id="CHEBI:58189"/>
        <dbReference type="ChEBI" id="CHEBI:77828"/>
        <dbReference type="EC" id="3.1.7.2"/>
    </reaction>
</comment>
<evidence type="ECO:0000256" key="5">
    <source>
        <dbReference type="RuleBase" id="RU003847"/>
    </source>
</evidence>
<dbReference type="GO" id="GO:0008893">
    <property type="term" value="F:guanosine-3',5'-bis(diphosphate) 3'-diphosphatase activity"/>
    <property type="evidence" value="ECO:0007669"/>
    <property type="project" value="UniProtKB-EC"/>
</dbReference>
<dbReference type="OrthoDB" id="9805041at2"/>
<gene>
    <name evidence="10" type="primary">spoT</name>
    <name evidence="10" type="ORF">MBHS_03700</name>
</gene>
<dbReference type="Proteomes" id="UP000236724">
    <property type="component" value="Unassembled WGS sequence"/>
</dbReference>
<dbReference type="InterPro" id="IPR045600">
    <property type="entry name" value="RelA/SpoT_AH_RIS"/>
</dbReference>
<feature type="region of interest" description="Disordered" evidence="6">
    <location>
        <begin position="1"/>
        <end position="25"/>
    </location>
</feature>
<evidence type="ECO:0000259" key="9">
    <source>
        <dbReference type="PROSITE" id="PS51880"/>
    </source>
</evidence>
<dbReference type="GO" id="GO:0015970">
    <property type="term" value="P:guanosine tetraphosphate biosynthetic process"/>
    <property type="evidence" value="ECO:0007669"/>
    <property type="project" value="UniProtKB-UniPathway"/>
</dbReference>
<dbReference type="SMART" id="SM00954">
    <property type="entry name" value="RelA_SpoT"/>
    <property type="match status" value="1"/>
</dbReference>
<dbReference type="Pfam" id="PF04607">
    <property type="entry name" value="RelA_SpoT"/>
    <property type="match status" value="1"/>
</dbReference>
<dbReference type="InterPro" id="IPR004095">
    <property type="entry name" value="TGS"/>
</dbReference>
<dbReference type="PROSITE" id="PS51831">
    <property type="entry name" value="HD"/>
    <property type="match status" value="1"/>
</dbReference>
<dbReference type="InterPro" id="IPR002912">
    <property type="entry name" value="ACT_dom"/>
</dbReference>
<dbReference type="GO" id="GO:0042594">
    <property type="term" value="P:response to starvation"/>
    <property type="evidence" value="ECO:0007669"/>
    <property type="project" value="TreeGrafter"/>
</dbReference>
<dbReference type="PROSITE" id="PS51671">
    <property type="entry name" value="ACT"/>
    <property type="match status" value="1"/>
</dbReference>
<feature type="domain" description="HD" evidence="8">
    <location>
        <begin position="81"/>
        <end position="180"/>
    </location>
</feature>
<evidence type="ECO:0000313" key="11">
    <source>
        <dbReference type="Proteomes" id="UP000236724"/>
    </source>
</evidence>
<name>A0A1H6FFJ8_9GAMM</name>
<dbReference type="InterPro" id="IPR043519">
    <property type="entry name" value="NT_sf"/>
</dbReference>
<dbReference type="SUPFAM" id="SSF81271">
    <property type="entry name" value="TGS-like"/>
    <property type="match status" value="1"/>
</dbReference>
<dbReference type="RefSeq" id="WP_103921433.1">
    <property type="nucleotide sequence ID" value="NZ_FMSV02000540.1"/>
</dbReference>
<feature type="domain" description="ACT" evidence="7">
    <location>
        <begin position="678"/>
        <end position="751"/>
    </location>
</feature>
<dbReference type="Gene3D" id="3.30.460.10">
    <property type="entry name" value="Beta Polymerase, domain 2"/>
    <property type="match status" value="1"/>
</dbReference>
<protein>
    <recommendedName>
        <fullName evidence="3">guanosine-3',5'-bis(diphosphate) 3'-diphosphatase</fullName>
        <ecNumber evidence="3">3.1.7.2</ecNumber>
    </recommendedName>
</protein>
<dbReference type="AlphaFoldDB" id="A0A1H6FFJ8"/>
<dbReference type="InterPro" id="IPR012675">
    <property type="entry name" value="Beta-grasp_dom_sf"/>
</dbReference>
<dbReference type="SUPFAM" id="SSF55021">
    <property type="entry name" value="ACT-like"/>
    <property type="match status" value="1"/>
</dbReference>
<dbReference type="InterPro" id="IPR006674">
    <property type="entry name" value="HD_domain"/>
</dbReference>
<dbReference type="SUPFAM" id="SSF109604">
    <property type="entry name" value="HD-domain/PDEase-like"/>
    <property type="match status" value="1"/>
</dbReference>
<keyword evidence="11" id="KW-1185">Reference proteome</keyword>
<dbReference type="CDD" id="cd01668">
    <property type="entry name" value="TGS_RSH"/>
    <property type="match status" value="1"/>
</dbReference>
<dbReference type="FunFam" id="1.10.3210.10:FF:000001">
    <property type="entry name" value="GTP pyrophosphokinase RelA"/>
    <property type="match status" value="1"/>
</dbReference>
<dbReference type="InterPro" id="IPR033655">
    <property type="entry name" value="TGS_RelA/SpoT"/>
</dbReference>
<dbReference type="InterPro" id="IPR004811">
    <property type="entry name" value="RelA/Spo_fam"/>
</dbReference>
<feature type="domain" description="TGS" evidence="9">
    <location>
        <begin position="429"/>
        <end position="491"/>
    </location>
</feature>
<evidence type="ECO:0000256" key="2">
    <source>
        <dbReference type="ARBA" id="ARBA00024329"/>
    </source>
</evidence>
<dbReference type="GO" id="GO:0005886">
    <property type="term" value="C:plasma membrane"/>
    <property type="evidence" value="ECO:0007669"/>
    <property type="project" value="TreeGrafter"/>
</dbReference>
<dbReference type="InterPro" id="IPR007685">
    <property type="entry name" value="RelA_SpoT"/>
</dbReference>
<dbReference type="CDD" id="cd00077">
    <property type="entry name" value="HDc"/>
    <property type="match status" value="1"/>
</dbReference>
<dbReference type="Gene3D" id="3.30.70.260">
    <property type="match status" value="1"/>
</dbReference>
<dbReference type="InterPro" id="IPR045865">
    <property type="entry name" value="ACT-like_dom_sf"/>
</dbReference>
<dbReference type="Pfam" id="PF02824">
    <property type="entry name" value="TGS"/>
    <property type="match status" value="1"/>
</dbReference>
<proteinExistence type="inferred from homology"/>
<dbReference type="SUPFAM" id="SSF81301">
    <property type="entry name" value="Nucleotidyltransferase"/>
    <property type="match status" value="1"/>
</dbReference>
<keyword evidence="1 10" id="KW-0378">Hydrolase</keyword>
<reference evidence="10 11" key="1">
    <citation type="submission" date="2016-10" db="EMBL/GenBank/DDBJ databases">
        <authorList>
            <person name="de Groot N.N."/>
        </authorList>
    </citation>
    <scope>NUCLEOTIDE SEQUENCE [LARGE SCALE GENOMIC DNA]</scope>
    <source>
        <strain evidence="10">MBHS1</strain>
    </source>
</reference>
<dbReference type="EC" id="3.1.7.2" evidence="3"/>
<comment type="similarity">
    <text evidence="5">Belongs to the relA/spoT family.</text>
</comment>
<dbReference type="NCBIfam" id="TIGR00691">
    <property type="entry name" value="spoT_relA"/>
    <property type="match status" value="1"/>
</dbReference>
<accession>A0A1H6FFJ8</accession>
<evidence type="ECO:0000256" key="1">
    <source>
        <dbReference type="ARBA" id="ARBA00022801"/>
    </source>
</evidence>
<dbReference type="UniPathway" id="UPA00908">
    <property type="reaction ID" value="UER00886"/>
</dbReference>